<dbReference type="Pfam" id="PF00293">
    <property type="entry name" value="NUDIX"/>
    <property type="match status" value="1"/>
</dbReference>
<comment type="caution">
    <text evidence="4">The sequence shown here is derived from an EMBL/GenBank/DDBJ whole genome shotgun (WGS) entry which is preliminary data.</text>
</comment>
<dbReference type="PANTHER" id="PTHR11839:SF18">
    <property type="entry name" value="NUDIX HYDROLASE DOMAIN-CONTAINING PROTEIN"/>
    <property type="match status" value="1"/>
</dbReference>
<evidence type="ECO:0000256" key="1">
    <source>
        <dbReference type="ARBA" id="ARBA00001946"/>
    </source>
</evidence>
<dbReference type="GO" id="GO:0016787">
    <property type="term" value="F:hydrolase activity"/>
    <property type="evidence" value="ECO:0007669"/>
    <property type="project" value="UniProtKB-KW"/>
</dbReference>
<proteinExistence type="predicted"/>
<gene>
    <name evidence="4" type="ORF">GCM10022242_21190</name>
</gene>
<dbReference type="SUPFAM" id="SSF55811">
    <property type="entry name" value="Nudix"/>
    <property type="match status" value="1"/>
</dbReference>
<evidence type="ECO:0000313" key="4">
    <source>
        <dbReference type="EMBL" id="GAA3819171.1"/>
    </source>
</evidence>
<dbReference type="Proteomes" id="UP001501821">
    <property type="component" value="Unassembled WGS sequence"/>
</dbReference>
<dbReference type="InterPro" id="IPR000086">
    <property type="entry name" value="NUDIX_hydrolase_dom"/>
</dbReference>
<dbReference type="PANTHER" id="PTHR11839">
    <property type="entry name" value="UDP/ADP-SUGAR PYROPHOSPHATASE"/>
    <property type="match status" value="1"/>
</dbReference>
<evidence type="ECO:0000256" key="2">
    <source>
        <dbReference type="ARBA" id="ARBA00022801"/>
    </source>
</evidence>
<dbReference type="RefSeq" id="WP_344775122.1">
    <property type="nucleotide sequence ID" value="NZ_BAABAH010000006.1"/>
</dbReference>
<keyword evidence="2 4" id="KW-0378">Hydrolase</keyword>
<evidence type="ECO:0000259" key="3">
    <source>
        <dbReference type="PROSITE" id="PS51462"/>
    </source>
</evidence>
<dbReference type="InterPro" id="IPR015797">
    <property type="entry name" value="NUDIX_hydrolase-like_dom_sf"/>
</dbReference>
<reference evidence="5" key="1">
    <citation type="journal article" date="2019" name="Int. J. Syst. Evol. Microbiol.">
        <title>The Global Catalogue of Microorganisms (GCM) 10K type strain sequencing project: providing services to taxonomists for standard genome sequencing and annotation.</title>
        <authorList>
            <consortium name="The Broad Institute Genomics Platform"/>
            <consortium name="The Broad Institute Genome Sequencing Center for Infectious Disease"/>
            <person name="Wu L."/>
            <person name="Ma J."/>
        </authorList>
    </citation>
    <scope>NUCLEOTIDE SEQUENCE [LARGE SCALE GENOMIC DNA]</scope>
    <source>
        <strain evidence="5">JCM 16953</strain>
    </source>
</reference>
<dbReference type="PROSITE" id="PS51462">
    <property type="entry name" value="NUDIX"/>
    <property type="match status" value="1"/>
</dbReference>
<accession>A0ABP7IIA1</accession>
<keyword evidence="5" id="KW-1185">Reference proteome</keyword>
<protein>
    <submittedName>
        <fullName evidence="4">NUDIX hydrolase</fullName>
    </submittedName>
</protein>
<dbReference type="Gene3D" id="3.90.79.10">
    <property type="entry name" value="Nucleoside Triphosphate Pyrophosphohydrolase"/>
    <property type="match status" value="1"/>
</dbReference>
<dbReference type="PRINTS" id="PR00502">
    <property type="entry name" value="NUDIXFAMILY"/>
</dbReference>
<name>A0ABP7IIA1_9ACTN</name>
<feature type="domain" description="Nudix hydrolase" evidence="3">
    <location>
        <begin position="36"/>
        <end position="166"/>
    </location>
</feature>
<organism evidence="4 5">
    <name type="scientific">Nocardioides panacisoli</name>
    <dbReference type="NCBI Taxonomy" id="627624"/>
    <lineage>
        <taxon>Bacteria</taxon>
        <taxon>Bacillati</taxon>
        <taxon>Actinomycetota</taxon>
        <taxon>Actinomycetes</taxon>
        <taxon>Propionibacteriales</taxon>
        <taxon>Nocardioidaceae</taxon>
        <taxon>Nocardioides</taxon>
    </lineage>
</organism>
<sequence>MEILDTTKAYANPWFSVREDTLRRRDGSTGGYAVVESPDVALIVPVDDGRLHLVEQYRHPVGARRWEFPAGTQDAGDDADPQALAARELREETGLSAGRLELLGTLDSSPGTLTQRCAVFLATDLTPGEPEREPEEQDMVSSWFTRAEVERMIRTGRIVDSKSLAALTLLMLREGAAGD</sequence>
<comment type="cofactor">
    <cofactor evidence="1">
        <name>Mg(2+)</name>
        <dbReference type="ChEBI" id="CHEBI:18420"/>
    </cofactor>
</comment>
<dbReference type="EMBL" id="BAABAH010000006">
    <property type="protein sequence ID" value="GAA3819171.1"/>
    <property type="molecule type" value="Genomic_DNA"/>
</dbReference>
<dbReference type="InterPro" id="IPR020476">
    <property type="entry name" value="Nudix_hydrolase"/>
</dbReference>
<evidence type="ECO:0000313" key="5">
    <source>
        <dbReference type="Proteomes" id="UP001501821"/>
    </source>
</evidence>
<dbReference type="CDD" id="cd24161">
    <property type="entry name" value="NUDIX_ADPRase_Ndx2"/>
    <property type="match status" value="1"/>
</dbReference>